<dbReference type="Pfam" id="PF00293">
    <property type="entry name" value="NUDIX"/>
    <property type="match status" value="1"/>
</dbReference>
<dbReference type="Gene3D" id="3.90.79.10">
    <property type="entry name" value="Nucleoside Triphosphate Pyrophosphohydrolase"/>
    <property type="match status" value="1"/>
</dbReference>
<evidence type="ECO:0000313" key="6">
    <source>
        <dbReference type="EMBL" id="GIP56097.1"/>
    </source>
</evidence>
<dbReference type="SUPFAM" id="SSF55811">
    <property type="entry name" value="Nudix"/>
    <property type="match status" value="1"/>
</dbReference>
<dbReference type="InterPro" id="IPR000086">
    <property type="entry name" value="NUDIX_hydrolase_dom"/>
</dbReference>
<dbReference type="PANTHER" id="PTHR43046:SF12">
    <property type="entry name" value="GDP-MANNOSE MANNOSYL HYDROLASE"/>
    <property type="match status" value="1"/>
</dbReference>
<dbReference type="RefSeq" id="WP_213656789.1">
    <property type="nucleotide sequence ID" value="NZ_BOSL01000031.1"/>
</dbReference>
<accession>A0ABQ4MKA4</accession>
<comment type="cofactor">
    <cofactor evidence="1">
        <name>Mg(2+)</name>
        <dbReference type="ChEBI" id="CHEBI:18420"/>
    </cofactor>
</comment>
<dbReference type="InterPro" id="IPR020084">
    <property type="entry name" value="NUDIX_hydrolase_CS"/>
</dbReference>
<dbReference type="PANTHER" id="PTHR43046">
    <property type="entry name" value="GDP-MANNOSE MANNOSYL HYDROLASE"/>
    <property type="match status" value="1"/>
</dbReference>
<evidence type="ECO:0000259" key="5">
    <source>
        <dbReference type="PROSITE" id="PS51462"/>
    </source>
</evidence>
<keyword evidence="3" id="KW-0460">Magnesium</keyword>
<gene>
    <name evidence="6" type="ORF">J42TS3_51320</name>
</gene>
<name>A0ABQ4MKA4_9BACL</name>
<comment type="similarity">
    <text evidence="4">Belongs to the Nudix hydrolase family.</text>
</comment>
<organism evidence="6 7">
    <name type="scientific">Paenibacillus vini</name>
    <dbReference type="NCBI Taxonomy" id="1476024"/>
    <lineage>
        <taxon>Bacteria</taxon>
        <taxon>Bacillati</taxon>
        <taxon>Bacillota</taxon>
        <taxon>Bacilli</taxon>
        <taxon>Bacillales</taxon>
        <taxon>Paenibacillaceae</taxon>
        <taxon>Paenibacillus</taxon>
    </lineage>
</organism>
<keyword evidence="2 4" id="KW-0378">Hydrolase</keyword>
<evidence type="ECO:0000256" key="3">
    <source>
        <dbReference type="ARBA" id="ARBA00022842"/>
    </source>
</evidence>
<dbReference type="CDD" id="cd02883">
    <property type="entry name" value="NUDIX_Hydrolase"/>
    <property type="match status" value="1"/>
</dbReference>
<dbReference type="PRINTS" id="PR00502">
    <property type="entry name" value="NUDIXFAMILY"/>
</dbReference>
<dbReference type="PROSITE" id="PS00893">
    <property type="entry name" value="NUDIX_BOX"/>
    <property type="match status" value="1"/>
</dbReference>
<dbReference type="Proteomes" id="UP000679992">
    <property type="component" value="Unassembled WGS sequence"/>
</dbReference>
<comment type="caution">
    <text evidence="6">The sequence shown here is derived from an EMBL/GenBank/DDBJ whole genome shotgun (WGS) entry which is preliminary data.</text>
</comment>
<evidence type="ECO:0000313" key="7">
    <source>
        <dbReference type="Proteomes" id="UP000679992"/>
    </source>
</evidence>
<evidence type="ECO:0000256" key="1">
    <source>
        <dbReference type="ARBA" id="ARBA00001946"/>
    </source>
</evidence>
<dbReference type="EMBL" id="BOSL01000031">
    <property type="protein sequence ID" value="GIP56097.1"/>
    <property type="molecule type" value="Genomic_DNA"/>
</dbReference>
<evidence type="ECO:0000256" key="2">
    <source>
        <dbReference type="ARBA" id="ARBA00022801"/>
    </source>
</evidence>
<sequence>MKRIDIVYALIVSPDKNKVLMVRNRDNRDTWTLPGGTVETSETLVRALIREVKEEAGVDIEVFGVMAVNEVIFPEKEEHFVLFTFRAEITGGREETMMPDEIAEVDWVDLDRADGLMPYYEEGISGLVRGEREIPYFDEGKG</sequence>
<proteinExistence type="inferred from homology"/>
<evidence type="ECO:0000256" key="4">
    <source>
        <dbReference type="RuleBase" id="RU003476"/>
    </source>
</evidence>
<dbReference type="InterPro" id="IPR015797">
    <property type="entry name" value="NUDIX_hydrolase-like_dom_sf"/>
</dbReference>
<dbReference type="PROSITE" id="PS51462">
    <property type="entry name" value="NUDIX"/>
    <property type="match status" value="1"/>
</dbReference>
<dbReference type="InterPro" id="IPR020476">
    <property type="entry name" value="Nudix_hydrolase"/>
</dbReference>
<reference evidence="6 7" key="1">
    <citation type="submission" date="2021-03" db="EMBL/GenBank/DDBJ databases">
        <title>Antimicrobial resistance genes in bacteria isolated from Japanese honey, and their potential for conferring macrolide and lincosamide resistance in the American foulbrood pathogen Paenibacillus larvae.</title>
        <authorList>
            <person name="Okamoto M."/>
            <person name="Kumagai M."/>
            <person name="Kanamori H."/>
            <person name="Takamatsu D."/>
        </authorList>
    </citation>
    <scope>NUCLEOTIDE SEQUENCE [LARGE SCALE GENOMIC DNA]</scope>
    <source>
        <strain evidence="6 7">J42TS3</strain>
    </source>
</reference>
<feature type="domain" description="Nudix hydrolase" evidence="5">
    <location>
        <begin position="2"/>
        <end position="130"/>
    </location>
</feature>
<protein>
    <submittedName>
        <fullName evidence="6">DNA mismatch repair protein MutT</fullName>
    </submittedName>
</protein>
<keyword evidence="7" id="KW-1185">Reference proteome</keyword>